<evidence type="ECO:0000256" key="2">
    <source>
        <dbReference type="ARBA" id="ARBA00022515"/>
    </source>
</evidence>
<dbReference type="GO" id="GO:0005829">
    <property type="term" value="C:cytosol"/>
    <property type="evidence" value="ECO:0007669"/>
    <property type="project" value="TreeGrafter"/>
</dbReference>
<dbReference type="EC" id="5.6.2.3" evidence="11 12"/>
<organism evidence="14 15">
    <name type="scientific">Candidatus Jorgensenbacteria bacterium GW2011_GWB1_50_10</name>
    <dbReference type="NCBI Taxonomy" id="1618665"/>
    <lineage>
        <taxon>Bacteria</taxon>
        <taxon>Candidatus Joergenseniibacteriota</taxon>
    </lineage>
</organism>
<dbReference type="PATRIC" id="fig|1618665.3.peg.183"/>
<dbReference type="GO" id="GO:0043139">
    <property type="term" value="F:5'-3' DNA helicase activity"/>
    <property type="evidence" value="ECO:0007669"/>
    <property type="project" value="UniProtKB-EC"/>
</dbReference>
<dbReference type="GO" id="GO:0016887">
    <property type="term" value="F:ATP hydrolysis activity"/>
    <property type="evidence" value="ECO:0007669"/>
    <property type="project" value="RHEA"/>
</dbReference>
<reference evidence="14 15" key="1">
    <citation type="journal article" date="2015" name="Nature">
        <title>rRNA introns, odd ribosomes, and small enigmatic genomes across a large radiation of phyla.</title>
        <authorList>
            <person name="Brown C.T."/>
            <person name="Hug L.A."/>
            <person name="Thomas B.C."/>
            <person name="Sharon I."/>
            <person name="Castelle C.J."/>
            <person name="Singh A."/>
            <person name="Wilkins M.J."/>
            <person name="Williams K.H."/>
            <person name="Banfield J.F."/>
        </authorList>
    </citation>
    <scope>NUCLEOTIDE SEQUENCE [LARGE SCALE GENOMIC DNA]</scope>
</reference>
<evidence type="ECO:0000256" key="7">
    <source>
        <dbReference type="ARBA" id="ARBA00022840"/>
    </source>
</evidence>
<dbReference type="GO" id="GO:0006269">
    <property type="term" value="P:DNA replication, synthesis of primer"/>
    <property type="evidence" value="ECO:0007669"/>
    <property type="project" value="UniProtKB-UniRule"/>
</dbReference>
<dbReference type="InterPro" id="IPR007692">
    <property type="entry name" value="DNA_helicase_DnaB"/>
</dbReference>
<proteinExistence type="inferred from homology"/>
<dbReference type="AlphaFoldDB" id="A0A0G1W9E9"/>
<dbReference type="Pfam" id="PF03796">
    <property type="entry name" value="DnaB_C"/>
    <property type="match status" value="1"/>
</dbReference>
<dbReference type="InterPro" id="IPR007693">
    <property type="entry name" value="DNA_helicase_DnaB-like_N"/>
</dbReference>
<evidence type="ECO:0000313" key="15">
    <source>
        <dbReference type="Proteomes" id="UP000034224"/>
    </source>
</evidence>
<evidence type="ECO:0000256" key="1">
    <source>
        <dbReference type="ARBA" id="ARBA00008428"/>
    </source>
</evidence>
<keyword evidence="2 12" id="KW-0639">Primosome</keyword>
<dbReference type="SUPFAM" id="SSF52540">
    <property type="entry name" value="P-loop containing nucleoside triphosphate hydrolases"/>
    <property type="match status" value="1"/>
</dbReference>
<dbReference type="Gene3D" id="3.40.50.300">
    <property type="entry name" value="P-loop containing nucleotide triphosphate hydrolases"/>
    <property type="match status" value="1"/>
</dbReference>
<dbReference type="InterPro" id="IPR007694">
    <property type="entry name" value="DNA_helicase_DnaB-like_C"/>
</dbReference>
<dbReference type="InterPro" id="IPR036185">
    <property type="entry name" value="DNA_heli_DnaB-like_N_sf"/>
</dbReference>
<dbReference type="GO" id="GO:0003677">
    <property type="term" value="F:DNA binding"/>
    <property type="evidence" value="ECO:0007669"/>
    <property type="project" value="UniProtKB-UniRule"/>
</dbReference>
<keyword evidence="7 12" id="KW-0067">ATP-binding</keyword>
<keyword evidence="9" id="KW-0413">Isomerase</keyword>
<evidence type="ECO:0000256" key="3">
    <source>
        <dbReference type="ARBA" id="ARBA00022705"/>
    </source>
</evidence>
<dbReference type="GO" id="GO:1990077">
    <property type="term" value="C:primosome complex"/>
    <property type="evidence" value="ECO:0007669"/>
    <property type="project" value="UniProtKB-UniRule"/>
</dbReference>
<dbReference type="CDD" id="cd00984">
    <property type="entry name" value="DnaB_C"/>
    <property type="match status" value="1"/>
</dbReference>
<dbReference type="PANTHER" id="PTHR30153:SF2">
    <property type="entry name" value="REPLICATIVE DNA HELICASE"/>
    <property type="match status" value="1"/>
</dbReference>
<name>A0A0G1W9E9_9BACT</name>
<evidence type="ECO:0000259" key="13">
    <source>
        <dbReference type="PROSITE" id="PS51199"/>
    </source>
</evidence>
<dbReference type="InterPro" id="IPR027417">
    <property type="entry name" value="P-loop_NTPase"/>
</dbReference>
<evidence type="ECO:0000256" key="10">
    <source>
        <dbReference type="ARBA" id="ARBA00048954"/>
    </source>
</evidence>
<dbReference type="SUPFAM" id="SSF48024">
    <property type="entry name" value="N-terminal domain of DnaB helicase"/>
    <property type="match status" value="1"/>
</dbReference>
<comment type="catalytic activity">
    <reaction evidence="10 12">
        <text>ATP + H2O = ADP + phosphate + H(+)</text>
        <dbReference type="Rhea" id="RHEA:13065"/>
        <dbReference type="ChEBI" id="CHEBI:15377"/>
        <dbReference type="ChEBI" id="CHEBI:15378"/>
        <dbReference type="ChEBI" id="CHEBI:30616"/>
        <dbReference type="ChEBI" id="CHEBI:43474"/>
        <dbReference type="ChEBI" id="CHEBI:456216"/>
        <dbReference type="EC" id="5.6.2.3"/>
    </reaction>
</comment>
<dbReference type="EMBL" id="LCQK01000001">
    <property type="protein sequence ID" value="KKW15426.1"/>
    <property type="molecule type" value="Genomic_DNA"/>
</dbReference>
<dbReference type="NCBIfam" id="TIGR00665">
    <property type="entry name" value="DnaB"/>
    <property type="match status" value="1"/>
</dbReference>
<evidence type="ECO:0000256" key="9">
    <source>
        <dbReference type="ARBA" id="ARBA00023235"/>
    </source>
</evidence>
<comment type="caution">
    <text evidence="14">The sequence shown here is derived from an EMBL/GenBank/DDBJ whole genome shotgun (WGS) entry which is preliminary data.</text>
</comment>
<evidence type="ECO:0000256" key="8">
    <source>
        <dbReference type="ARBA" id="ARBA00023125"/>
    </source>
</evidence>
<evidence type="ECO:0000313" key="14">
    <source>
        <dbReference type="EMBL" id="KKW15426.1"/>
    </source>
</evidence>
<gene>
    <name evidence="14" type="ORF">UY55_C0001G0180</name>
</gene>
<keyword evidence="5 12" id="KW-0378">Hydrolase</keyword>
<dbReference type="Proteomes" id="UP000034224">
    <property type="component" value="Unassembled WGS sequence"/>
</dbReference>
<dbReference type="GO" id="GO:0005524">
    <property type="term" value="F:ATP binding"/>
    <property type="evidence" value="ECO:0007669"/>
    <property type="project" value="UniProtKB-UniRule"/>
</dbReference>
<keyword evidence="3 12" id="KW-0235">DNA replication</keyword>
<keyword evidence="8 12" id="KW-0238">DNA-binding</keyword>
<dbReference type="Pfam" id="PF00772">
    <property type="entry name" value="DnaB"/>
    <property type="match status" value="1"/>
</dbReference>
<comment type="similarity">
    <text evidence="1 12">Belongs to the helicase family. DnaB subfamily.</text>
</comment>
<evidence type="ECO:0000256" key="6">
    <source>
        <dbReference type="ARBA" id="ARBA00022806"/>
    </source>
</evidence>
<accession>A0A0G1W9E9</accession>
<dbReference type="STRING" id="1618665.UY55_C0001G0180"/>
<dbReference type="Gene3D" id="1.10.860.10">
    <property type="entry name" value="DNAb Helicase, Chain A"/>
    <property type="match status" value="1"/>
</dbReference>
<comment type="function">
    <text evidence="12">The main replicative DNA helicase, it participates in initiation and elongation during chromosome replication. Travels ahead of the DNA replisome, separating dsDNA into templates for DNA synthesis. A processive ATP-dependent 5'-3' DNA helicase it has DNA-dependent ATPase activity.</text>
</comment>
<evidence type="ECO:0000256" key="5">
    <source>
        <dbReference type="ARBA" id="ARBA00022801"/>
    </source>
</evidence>
<evidence type="ECO:0000256" key="11">
    <source>
        <dbReference type="NCBIfam" id="TIGR00665"/>
    </source>
</evidence>
<keyword evidence="4 12" id="KW-0547">Nucleotide-binding</keyword>
<evidence type="ECO:0000256" key="4">
    <source>
        <dbReference type="ARBA" id="ARBA00022741"/>
    </source>
</evidence>
<keyword evidence="6 12" id="KW-0347">Helicase</keyword>
<protein>
    <recommendedName>
        <fullName evidence="11 12">Replicative DNA helicase</fullName>
        <ecNumber evidence="11 12">5.6.2.3</ecNumber>
    </recommendedName>
</protein>
<dbReference type="FunFam" id="1.10.860.10:FF:000001">
    <property type="entry name" value="Replicative DNA helicase"/>
    <property type="match status" value="1"/>
</dbReference>
<sequence length="448" mass="50379">MVKNLRLPPQDIEAERSVLGSLMLDKNAIIKIADIIDANDFYQPHHQKIYESVMDLFEKGEPIDVLTVSNRLKEKKELKLIGGVDYLTELIESVPTAAHIAHYAGIVRENRVRRDLIAASSEINEKALEHDDFESLLDQVEQRVFDISGRSRTQKFIHIKEELAGAYERLEKLHAGGGAKLRGVPTHFHGLDNILSGLQKSDLIIVGARPSFGKTAFVLDIARAAALSGHSVGVFSLEMSRDQVIDRLLATQAQIPLWRLRTGRLEGDTEFALIQQALDEVSKSNLFVDDSPSPNILQMRSMARRLQIEHGLDLLVVDYLQLIRPRTDSDNMVTQVTEISRGLKSLARELNIPIIAVSQLSRAVDQREGKVPRLSDLRESGSLEQDADVVLFLYRKDRGVLDAPEEEQNLVEIIIAKHRNGPLGTVKLHFDQEKVSFRNIDTRHAQEL</sequence>
<feature type="domain" description="SF4 helicase" evidence="13">
    <location>
        <begin position="177"/>
        <end position="444"/>
    </location>
</feature>
<dbReference type="PROSITE" id="PS51199">
    <property type="entry name" value="SF4_HELICASE"/>
    <property type="match status" value="1"/>
</dbReference>
<evidence type="ECO:0000256" key="12">
    <source>
        <dbReference type="RuleBase" id="RU362085"/>
    </source>
</evidence>
<dbReference type="InterPro" id="IPR016136">
    <property type="entry name" value="DNA_helicase_N/primase_C"/>
</dbReference>
<dbReference type="PANTHER" id="PTHR30153">
    <property type="entry name" value="REPLICATIVE DNA HELICASE DNAB"/>
    <property type="match status" value="1"/>
</dbReference>